<dbReference type="EMBL" id="ML994647">
    <property type="protein sequence ID" value="KAF2182628.1"/>
    <property type="molecule type" value="Genomic_DNA"/>
</dbReference>
<evidence type="ECO:0000313" key="2">
    <source>
        <dbReference type="Proteomes" id="UP000800200"/>
    </source>
</evidence>
<organism evidence="1 2">
    <name type="scientific">Zopfia rhizophila CBS 207.26</name>
    <dbReference type="NCBI Taxonomy" id="1314779"/>
    <lineage>
        <taxon>Eukaryota</taxon>
        <taxon>Fungi</taxon>
        <taxon>Dikarya</taxon>
        <taxon>Ascomycota</taxon>
        <taxon>Pezizomycotina</taxon>
        <taxon>Dothideomycetes</taxon>
        <taxon>Dothideomycetes incertae sedis</taxon>
        <taxon>Zopfiaceae</taxon>
        <taxon>Zopfia</taxon>
    </lineage>
</organism>
<dbReference type="Proteomes" id="UP000800200">
    <property type="component" value="Unassembled WGS sequence"/>
</dbReference>
<reference evidence="1" key="1">
    <citation type="journal article" date="2020" name="Stud. Mycol.">
        <title>101 Dothideomycetes genomes: a test case for predicting lifestyles and emergence of pathogens.</title>
        <authorList>
            <person name="Haridas S."/>
            <person name="Albert R."/>
            <person name="Binder M."/>
            <person name="Bloem J."/>
            <person name="Labutti K."/>
            <person name="Salamov A."/>
            <person name="Andreopoulos B."/>
            <person name="Baker S."/>
            <person name="Barry K."/>
            <person name="Bills G."/>
            <person name="Bluhm B."/>
            <person name="Cannon C."/>
            <person name="Castanera R."/>
            <person name="Culley D."/>
            <person name="Daum C."/>
            <person name="Ezra D."/>
            <person name="Gonzalez J."/>
            <person name="Henrissat B."/>
            <person name="Kuo A."/>
            <person name="Liang C."/>
            <person name="Lipzen A."/>
            <person name="Lutzoni F."/>
            <person name="Magnuson J."/>
            <person name="Mondo S."/>
            <person name="Nolan M."/>
            <person name="Ohm R."/>
            <person name="Pangilinan J."/>
            <person name="Park H.-J."/>
            <person name="Ramirez L."/>
            <person name="Alfaro M."/>
            <person name="Sun H."/>
            <person name="Tritt A."/>
            <person name="Yoshinaga Y."/>
            <person name="Zwiers L.-H."/>
            <person name="Turgeon B."/>
            <person name="Goodwin S."/>
            <person name="Spatafora J."/>
            <person name="Crous P."/>
            <person name="Grigoriev I."/>
        </authorList>
    </citation>
    <scope>NUCLEOTIDE SEQUENCE</scope>
    <source>
        <strain evidence="1">CBS 207.26</strain>
    </source>
</reference>
<evidence type="ECO:0000313" key="1">
    <source>
        <dbReference type="EMBL" id="KAF2182628.1"/>
    </source>
</evidence>
<dbReference type="AlphaFoldDB" id="A0A6A6DWS7"/>
<accession>A0A6A6DWS7</accession>
<proteinExistence type="predicted"/>
<gene>
    <name evidence="1" type="ORF">K469DRAFT_711799</name>
</gene>
<keyword evidence="2" id="KW-1185">Reference proteome</keyword>
<name>A0A6A6DWS7_9PEZI</name>
<protein>
    <submittedName>
        <fullName evidence="1">Uncharacterized protein</fullName>
    </submittedName>
</protein>
<dbReference type="SUPFAM" id="SSF158791">
    <property type="entry name" value="MgtE N-terminal domain-like"/>
    <property type="match status" value="1"/>
</dbReference>
<sequence length="187" mass="21700">MFPLGLYLGLVEDEADRLLRLSPDEFQECFRKFNFSDLSRFLESIRNRAFKAELLRLTDSETVYLIVRRIEPHTRAELLNLMNDTKRHFVVRKFTRDPQAIGHELDQMLECQKHWQELEGPNCYAGILPLLVWTGELPAHYPSDMETCVICKDAYNIWDSVITADCLVHSFCTGCHMPGSRCPVCTD</sequence>